<dbReference type="Gene3D" id="2.50.20.10">
    <property type="entry name" value="Lipoprotein localisation LolA/LolB/LppX"/>
    <property type="match status" value="1"/>
</dbReference>
<dbReference type="HOGENOM" id="CLU_1388294_0_0_0"/>
<evidence type="ECO:0000256" key="1">
    <source>
        <dbReference type="ARBA" id="ARBA00022729"/>
    </source>
</evidence>
<protein>
    <submittedName>
        <fullName evidence="3">Outer membrane lipoprotein carrier protein LolA</fullName>
    </submittedName>
</protein>
<gene>
    <name evidence="3" type="ordered locus">Selin_2309</name>
</gene>
<dbReference type="OrthoDB" id="9787361at2"/>
<dbReference type="EMBL" id="CP002432">
    <property type="protein sequence ID" value="ADU67025.1"/>
    <property type="molecule type" value="Genomic_DNA"/>
</dbReference>
<keyword evidence="4" id="KW-1185">Reference proteome</keyword>
<dbReference type="KEGG" id="din:Selin_2309"/>
<dbReference type="eggNOG" id="COG2834">
    <property type="taxonomic scope" value="Bacteria"/>
</dbReference>
<keyword evidence="1 2" id="KW-0732">Signal</keyword>
<proteinExistence type="predicted"/>
<dbReference type="InterPro" id="IPR029046">
    <property type="entry name" value="LolA/LolB/LppX"/>
</dbReference>
<dbReference type="InParanoid" id="E6W461"/>
<dbReference type="Proteomes" id="UP000002572">
    <property type="component" value="Chromosome"/>
</dbReference>
<keyword evidence="3" id="KW-0449">Lipoprotein</keyword>
<dbReference type="CDD" id="cd16325">
    <property type="entry name" value="LolA"/>
    <property type="match status" value="1"/>
</dbReference>
<feature type="chain" id="PRO_5003214235" evidence="2">
    <location>
        <begin position="22"/>
        <end position="196"/>
    </location>
</feature>
<feature type="signal peptide" evidence="2">
    <location>
        <begin position="1"/>
        <end position="21"/>
    </location>
</feature>
<evidence type="ECO:0000256" key="2">
    <source>
        <dbReference type="SAM" id="SignalP"/>
    </source>
</evidence>
<sequence>MFAIAPLLVAAIFFVATPVAAASDTALDILTSYRSLQASFSQQTHSSDGFVQEGRGTFSISKDARSSMWEYTRPERQKYLIRDHTLWLYLYDERELTIMDIGEFESMSFSMLDREAMERIYHVQENTRDTLVLESKEEPVVFITVLLENNLPKTLIYEGASLDITTITFDGVRPNISFPARHFEADTPRGWEVIRQ</sequence>
<dbReference type="PANTHER" id="PTHR35869:SF1">
    <property type="entry name" value="OUTER-MEMBRANE LIPOPROTEIN CARRIER PROTEIN"/>
    <property type="match status" value="1"/>
</dbReference>
<evidence type="ECO:0000313" key="3">
    <source>
        <dbReference type="EMBL" id="ADU67025.1"/>
    </source>
</evidence>
<evidence type="ECO:0000313" key="4">
    <source>
        <dbReference type="Proteomes" id="UP000002572"/>
    </source>
</evidence>
<organism evidence="3 4">
    <name type="scientific">Desulfurispirillum indicum (strain ATCC BAA-1389 / DSM 22839 / S5)</name>
    <dbReference type="NCBI Taxonomy" id="653733"/>
    <lineage>
        <taxon>Bacteria</taxon>
        <taxon>Pseudomonadati</taxon>
        <taxon>Chrysiogenota</taxon>
        <taxon>Chrysiogenia</taxon>
        <taxon>Chrysiogenales</taxon>
        <taxon>Chrysiogenaceae</taxon>
        <taxon>Desulfurispirillum</taxon>
    </lineage>
</organism>
<dbReference type="SUPFAM" id="SSF89392">
    <property type="entry name" value="Prokaryotic lipoproteins and lipoprotein localization factors"/>
    <property type="match status" value="1"/>
</dbReference>
<accession>E6W461</accession>
<dbReference type="AlphaFoldDB" id="E6W461"/>
<dbReference type="InterPro" id="IPR004564">
    <property type="entry name" value="OM_lipoprot_carrier_LolA-like"/>
</dbReference>
<dbReference type="RefSeq" id="WP_013506899.1">
    <property type="nucleotide sequence ID" value="NC_014836.1"/>
</dbReference>
<name>E6W461_DESIS</name>
<dbReference type="STRING" id="653733.Selin_2309"/>
<dbReference type="Pfam" id="PF03548">
    <property type="entry name" value="LolA"/>
    <property type="match status" value="1"/>
</dbReference>
<reference evidence="3 4" key="1">
    <citation type="submission" date="2010-12" db="EMBL/GenBank/DDBJ databases">
        <title>Complete sequence of Desulfurispirillum indicum S5.</title>
        <authorList>
            <consortium name="US DOE Joint Genome Institute"/>
            <person name="Lucas S."/>
            <person name="Copeland A."/>
            <person name="Lapidus A."/>
            <person name="Cheng J.-F."/>
            <person name="Goodwin L."/>
            <person name="Pitluck S."/>
            <person name="Chertkov O."/>
            <person name="Held B."/>
            <person name="Detter J.C."/>
            <person name="Han C."/>
            <person name="Tapia R."/>
            <person name="Land M."/>
            <person name="Hauser L."/>
            <person name="Kyrpides N."/>
            <person name="Ivanova N."/>
            <person name="Mikhailova N."/>
            <person name="Haggblom M."/>
            <person name="Rauschenbach I."/>
            <person name="Bini E."/>
            <person name="Woyke T."/>
        </authorList>
    </citation>
    <scope>NUCLEOTIDE SEQUENCE [LARGE SCALE GENOMIC DNA]</scope>
    <source>
        <strain evidence="4">ATCC BAA-1389 / DSM 22839 / S5</strain>
    </source>
</reference>
<dbReference type="PANTHER" id="PTHR35869">
    <property type="entry name" value="OUTER-MEMBRANE LIPOPROTEIN CARRIER PROTEIN"/>
    <property type="match status" value="1"/>
</dbReference>